<evidence type="ECO:0000313" key="1">
    <source>
        <dbReference type="EMBL" id="RGB72157.1"/>
    </source>
</evidence>
<accession>A0A3E2TDD9</accession>
<comment type="caution">
    <text evidence="1">The sequence shown here is derived from an EMBL/GenBank/DDBJ whole genome shotgun (WGS) entry which is preliminary data.</text>
</comment>
<evidence type="ECO:0000313" key="2">
    <source>
        <dbReference type="Proteomes" id="UP000261140"/>
    </source>
</evidence>
<sequence>MADWDTVKSNIFAKTAIRFVQGLPEARLLKSVVVPFEMGISEKPALPTSTAKATKINPAHTISLRQTECRKTGETITAAVYEYLVDNDGEWGELRFDFENGTAEIVKLADWNTTTSNIFAKTAIRYIQGFPEARLLKSVTVPFWKGWT</sequence>
<reference evidence="1 2" key="1">
    <citation type="submission" date="2018-08" db="EMBL/GenBank/DDBJ databases">
        <title>A genome reference for cultivated species of the human gut microbiota.</title>
        <authorList>
            <person name="Zou Y."/>
            <person name="Xue W."/>
            <person name="Luo G."/>
        </authorList>
    </citation>
    <scope>NUCLEOTIDE SEQUENCE [LARGE SCALE GENOMIC DNA]</scope>
    <source>
        <strain evidence="1 2">AF36-11AT</strain>
    </source>
</reference>
<dbReference type="EMBL" id="QVEQ01000003">
    <property type="protein sequence ID" value="RGB72157.1"/>
    <property type="molecule type" value="Genomic_DNA"/>
</dbReference>
<proteinExistence type="predicted"/>
<protein>
    <submittedName>
        <fullName evidence="1">Uncharacterized protein</fullName>
    </submittedName>
</protein>
<gene>
    <name evidence="1" type="ORF">DWZ89_05295</name>
</gene>
<dbReference type="Proteomes" id="UP000261140">
    <property type="component" value="Unassembled WGS sequence"/>
</dbReference>
<name>A0A3E2TDD9_9FIRM</name>
<dbReference type="AlphaFoldDB" id="A0A3E2TDD9"/>
<organism evidence="1 2">
    <name type="scientific">Faecalibacterium prausnitzii</name>
    <dbReference type="NCBI Taxonomy" id="853"/>
    <lineage>
        <taxon>Bacteria</taxon>
        <taxon>Bacillati</taxon>
        <taxon>Bacillota</taxon>
        <taxon>Clostridia</taxon>
        <taxon>Eubacteriales</taxon>
        <taxon>Oscillospiraceae</taxon>
        <taxon>Faecalibacterium</taxon>
    </lineage>
</organism>